<reference evidence="2 3" key="1">
    <citation type="submission" date="2019-05" db="EMBL/GenBank/DDBJ databases">
        <authorList>
            <consortium name="Pathogen Informatics"/>
        </authorList>
    </citation>
    <scope>NUCLEOTIDE SEQUENCE [LARGE SCALE GENOMIC DNA]</scope>
    <source>
        <strain evidence="2 3">NCTC13032</strain>
    </source>
</reference>
<dbReference type="EMBL" id="LR590464">
    <property type="protein sequence ID" value="VTP62456.1"/>
    <property type="molecule type" value="Genomic_DNA"/>
</dbReference>
<evidence type="ECO:0000313" key="3">
    <source>
        <dbReference type="Proteomes" id="UP000310719"/>
    </source>
</evidence>
<dbReference type="Proteomes" id="UP000310719">
    <property type="component" value="Chromosome"/>
</dbReference>
<protein>
    <submittedName>
        <fullName evidence="2">Uncharacterized protein</fullName>
    </submittedName>
</protein>
<organism evidence="2 3">
    <name type="scientific">Leclercia adecarboxylata</name>
    <dbReference type="NCBI Taxonomy" id="83655"/>
    <lineage>
        <taxon>Bacteria</taxon>
        <taxon>Pseudomonadati</taxon>
        <taxon>Pseudomonadota</taxon>
        <taxon>Gammaproteobacteria</taxon>
        <taxon>Enterobacterales</taxon>
        <taxon>Enterobacteriaceae</taxon>
        <taxon>Leclercia</taxon>
    </lineage>
</organism>
<name>A0A4U9HH88_9ENTR</name>
<sequence length="181" mass="19369">MNVPGGGRLPPWLPRLPARKIAASRIIRPVPGAHPYGASAGAVQNCSRQFCPQLIPSSFRVGHQPASLQAMPSRRVPAPRPGLTETLRRFSAGFTLPHASQSPERGTGVESPLKPANRRPDDKGWTPGMAARGESRQDVELSRPQAAGREVSAVRSTGFIAGPRGLTRGARRPPLSRSRVV</sequence>
<accession>A0A4U9HH88</accession>
<dbReference type="AlphaFoldDB" id="A0A4U9HH88"/>
<feature type="region of interest" description="Disordered" evidence="1">
    <location>
        <begin position="95"/>
        <end position="181"/>
    </location>
</feature>
<evidence type="ECO:0000313" key="2">
    <source>
        <dbReference type="EMBL" id="VTP62456.1"/>
    </source>
</evidence>
<proteinExistence type="predicted"/>
<gene>
    <name evidence="2" type="ORF">NCTC13032_00359</name>
</gene>
<evidence type="ECO:0000256" key="1">
    <source>
        <dbReference type="SAM" id="MobiDB-lite"/>
    </source>
</evidence>